<dbReference type="GO" id="GO:0016020">
    <property type="term" value="C:membrane"/>
    <property type="evidence" value="ECO:0007669"/>
    <property type="project" value="UniProtKB-SubCell"/>
</dbReference>
<dbReference type="Gene3D" id="1.20.1510.10">
    <property type="entry name" value="Cation efflux protein transmembrane domain"/>
    <property type="match status" value="1"/>
</dbReference>
<feature type="transmembrane region" description="Helical" evidence="14">
    <location>
        <begin position="6"/>
        <end position="23"/>
    </location>
</feature>
<dbReference type="GO" id="GO:0006882">
    <property type="term" value="P:intracellular zinc ion homeostasis"/>
    <property type="evidence" value="ECO:0007669"/>
    <property type="project" value="InterPro"/>
</dbReference>
<comment type="subunit">
    <text evidence="4">Homooligomer.</text>
</comment>
<keyword evidence="8 14" id="KW-1133">Transmembrane helix</keyword>
<dbReference type="NCBIfam" id="TIGR01297">
    <property type="entry name" value="CDF"/>
    <property type="match status" value="1"/>
</dbReference>
<evidence type="ECO:0000313" key="16">
    <source>
        <dbReference type="EMBL" id="CBY40227.1"/>
    </source>
</evidence>
<dbReference type="Proteomes" id="UP000011014">
    <property type="component" value="Unassembled WGS sequence"/>
</dbReference>
<dbReference type="PANTHER" id="PTHR45755">
    <property type="match status" value="1"/>
</dbReference>
<keyword evidence="9" id="KW-0406">Ion transport</keyword>
<reference evidence="16" key="1">
    <citation type="journal article" date="2010" name="Science">
        <title>Plasticity of animal genome architecture unmasked by rapid evolution of a pelagic tunicate.</title>
        <authorList>
            <person name="Denoeud F."/>
            <person name="Henriet S."/>
            <person name="Mungpakdee S."/>
            <person name="Aury J.M."/>
            <person name="Da Silva C."/>
            <person name="Brinkmann H."/>
            <person name="Mikhaleva J."/>
            <person name="Olsen L.C."/>
            <person name="Jubin C."/>
            <person name="Canestro C."/>
            <person name="Bouquet J.M."/>
            <person name="Danks G."/>
            <person name="Poulain J."/>
            <person name="Campsteijn C."/>
            <person name="Adamski M."/>
            <person name="Cross I."/>
            <person name="Yadetie F."/>
            <person name="Muffato M."/>
            <person name="Louis A."/>
            <person name="Butcher S."/>
            <person name="Tsagkogeorga G."/>
            <person name="Konrad A."/>
            <person name="Singh S."/>
            <person name="Jensen M.F."/>
            <person name="Cong E.H."/>
            <person name="Eikeseth-Otteraa H."/>
            <person name="Noel B."/>
            <person name="Anthouard V."/>
            <person name="Porcel B.M."/>
            <person name="Kachouri-Lafond R."/>
            <person name="Nishino A."/>
            <person name="Ugolini M."/>
            <person name="Chourrout P."/>
            <person name="Nishida H."/>
            <person name="Aasland R."/>
            <person name="Huzurbazar S."/>
            <person name="Westhof E."/>
            <person name="Delsuc F."/>
            <person name="Lehrach H."/>
            <person name="Reinhardt R."/>
            <person name="Weissenbach J."/>
            <person name="Roy S.W."/>
            <person name="Artiguenave F."/>
            <person name="Postlethwait J.H."/>
            <person name="Manak J.R."/>
            <person name="Thompson E.M."/>
            <person name="Jaillon O."/>
            <person name="Du Pasquier L."/>
            <person name="Boudinot P."/>
            <person name="Liberles D.A."/>
            <person name="Volff J.N."/>
            <person name="Philippe H."/>
            <person name="Lenhard B."/>
            <person name="Roest Crollius H."/>
            <person name="Wincker P."/>
            <person name="Chourrout D."/>
        </authorList>
    </citation>
    <scope>NUCLEOTIDE SEQUENCE [LARGE SCALE GENOMIC DNA]</scope>
</reference>
<sequence length="373" mass="41606">MLWYFVVIFGMIAFGLYKVFSMNSGNSDFLPLGFDDKPKPGMRVFQKFKEYFRKIIKEKDTRNLFFFICINLSFAFVELFYGLWTNSLGLISDAFHMFFDCSALLLGLVAAVVARWRPNDRYTYGYVRADTLAGFVNAVFLVFIAFFILSEAIERLVEPVHIHHEKLLSVSVMGLLVNIIGIFVFAHGGSHGHSHGGHGHSHGGDSHGHSHGHVSAAAADHGKLPFFQTGNMAIMQGAFLHILADTMGSVGVIISTLLIDWFGWHRADPIASIFIALMTLISVKPLLTETTTTLLQRSPPEFDDKLPIAYSQLLRMEGVERLEEAHCWTLAKGQTICSVKIKTTIDANPRKITQDATNAIKSAGVQRVFIHLN</sequence>
<accession>E4YXP4</accession>
<evidence type="ECO:0000256" key="2">
    <source>
        <dbReference type="ARBA" id="ARBA00004601"/>
    </source>
</evidence>
<dbReference type="InterPro" id="IPR002524">
    <property type="entry name" value="Cation_efflux"/>
</dbReference>
<comment type="function">
    <text evidence="12">Zinc ion transporter mediating zinc entry from the cytosol into the lumen of organelles along the secretory pathway. By contributing to zinc ion homeostasis within the early secretory pathway, regulates the activation and folding of enzymes like alkaline phosphatases.</text>
</comment>
<dbReference type="Pfam" id="PF01545">
    <property type="entry name" value="Cation_efflux"/>
    <property type="match status" value="1"/>
</dbReference>
<evidence type="ECO:0000256" key="5">
    <source>
        <dbReference type="ARBA" id="ARBA00022448"/>
    </source>
</evidence>
<comment type="similarity">
    <text evidence="3">Belongs to the cation diffusion facilitator (CDF) transporter (TC 2.A.4) family. SLC30A subfamily.</text>
</comment>
<dbReference type="GO" id="GO:0005385">
    <property type="term" value="F:zinc ion transmembrane transporter activity"/>
    <property type="evidence" value="ECO:0007669"/>
    <property type="project" value="InterPro"/>
</dbReference>
<keyword evidence="7" id="KW-0864">Zinc transport</keyword>
<keyword evidence="7" id="KW-0862">Zinc</keyword>
<proteinExistence type="inferred from homology"/>
<name>E4YXP4_OIKDI</name>
<gene>
    <name evidence="16" type="ORF">GSOID_T00022207001</name>
</gene>
<evidence type="ECO:0000256" key="6">
    <source>
        <dbReference type="ARBA" id="ARBA00022692"/>
    </source>
</evidence>
<protein>
    <recommendedName>
        <fullName evidence="15">Cation efflux protein transmembrane domain-containing protein</fullName>
    </recommendedName>
</protein>
<evidence type="ECO:0000256" key="3">
    <source>
        <dbReference type="ARBA" id="ARBA00008873"/>
    </source>
</evidence>
<keyword evidence="5" id="KW-0813">Transport</keyword>
<evidence type="ECO:0000256" key="4">
    <source>
        <dbReference type="ARBA" id="ARBA00011182"/>
    </source>
</evidence>
<dbReference type="InterPro" id="IPR027469">
    <property type="entry name" value="Cation_efflux_TMD_sf"/>
</dbReference>
<comment type="catalytic activity">
    <reaction evidence="11">
        <text>Zn(2+)(in) = Zn(2+)(out)</text>
        <dbReference type="Rhea" id="RHEA:29351"/>
        <dbReference type="ChEBI" id="CHEBI:29105"/>
    </reaction>
</comment>
<feature type="transmembrane region" description="Helical" evidence="14">
    <location>
        <begin position="270"/>
        <end position="287"/>
    </location>
</feature>
<feature type="transmembrane region" description="Helical" evidence="14">
    <location>
        <begin position="95"/>
        <end position="114"/>
    </location>
</feature>
<comment type="subcellular location">
    <subcellularLocation>
        <location evidence="2">Golgi apparatus</location>
        <location evidence="2">trans-Golgi network</location>
    </subcellularLocation>
    <subcellularLocation>
        <location evidence="1">Membrane</location>
        <topology evidence="1">Multi-pass membrane protein</topology>
    </subcellularLocation>
</comment>
<evidence type="ECO:0000256" key="10">
    <source>
        <dbReference type="ARBA" id="ARBA00023136"/>
    </source>
</evidence>
<evidence type="ECO:0000256" key="14">
    <source>
        <dbReference type="SAM" id="Phobius"/>
    </source>
</evidence>
<dbReference type="GO" id="GO:0005794">
    <property type="term" value="C:Golgi apparatus"/>
    <property type="evidence" value="ECO:0007669"/>
    <property type="project" value="UniProtKB-SubCell"/>
</dbReference>
<evidence type="ECO:0000256" key="12">
    <source>
        <dbReference type="ARBA" id="ARBA00046010"/>
    </source>
</evidence>
<keyword evidence="6 14" id="KW-0812">Transmembrane</keyword>
<keyword evidence="10 14" id="KW-0472">Membrane</keyword>
<feature type="transmembrane region" description="Helical" evidence="14">
    <location>
        <begin position="63"/>
        <end position="83"/>
    </location>
</feature>
<feature type="region of interest" description="Disordered" evidence="13">
    <location>
        <begin position="193"/>
        <end position="213"/>
    </location>
</feature>
<feature type="transmembrane region" description="Helical" evidence="14">
    <location>
        <begin position="242"/>
        <end position="264"/>
    </location>
</feature>
<evidence type="ECO:0000259" key="15">
    <source>
        <dbReference type="Pfam" id="PF01545"/>
    </source>
</evidence>
<evidence type="ECO:0000256" key="9">
    <source>
        <dbReference type="ARBA" id="ARBA00023065"/>
    </source>
</evidence>
<evidence type="ECO:0000256" key="7">
    <source>
        <dbReference type="ARBA" id="ARBA00022906"/>
    </source>
</evidence>
<feature type="domain" description="Cation efflux protein transmembrane" evidence="15">
    <location>
        <begin position="64"/>
        <end position="295"/>
    </location>
</feature>
<dbReference type="GO" id="GO:1904257">
    <property type="term" value="P:zinc ion import into Golgi lumen"/>
    <property type="evidence" value="ECO:0007669"/>
    <property type="project" value="TreeGrafter"/>
</dbReference>
<dbReference type="InterPro" id="IPR045316">
    <property type="entry name" value="Msc2-like"/>
</dbReference>
<dbReference type="AlphaFoldDB" id="E4YXP4"/>
<feature type="transmembrane region" description="Helical" evidence="14">
    <location>
        <begin position="168"/>
        <end position="186"/>
    </location>
</feature>
<organism evidence="16">
    <name type="scientific">Oikopleura dioica</name>
    <name type="common">Tunicate</name>
    <dbReference type="NCBI Taxonomy" id="34765"/>
    <lineage>
        <taxon>Eukaryota</taxon>
        <taxon>Metazoa</taxon>
        <taxon>Chordata</taxon>
        <taxon>Tunicata</taxon>
        <taxon>Appendicularia</taxon>
        <taxon>Copelata</taxon>
        <taxon>Oikopleuridae</taxon>
        <taxon>Oikopleura</taxon>
    </lineage>
</organism>
<dbReference type="EMBL" id="FN655833">
    <property type="protein sequence ID" value="CBY40227.1"/>
    <property type="molecule type" value="Genomic_DNA"/>
</dbReference>
<evidence type="ECO:0000256" key="11">
    <source>
        <dbReference type="ARBA" id="ARBA00034634"/>
    </source>
</evidence>
<dbReference type="SUPFAM" id="SSF161111">
    <property type="entry name" value="Cation efflux protein transmembrane domain-like"/>
    <property type="match status" value="1"/>
</dbReference>
<evidence type="ECO:0000256" key="1">
    <source>
        <dbReference type="ARBA" id="ARBA00004141"/>
    </source>
</evidence>
<dbReference type="PANTHER" id="PTHR45755:SF4">
    <property type="entry name" value="ZINC TRANSPORTER 7"/>
    <property type="match status" value="1"/>
</dbReference>
<evidence type="ECO:0000256" key="8">
    <source>
        <dbReference type="ARBA" id="ARBA00022989"/>
    </source>
</evidence>
<feature type="transmembrane region" description="Helical" evidence="14">
    <location>
        <begin position="126"/>
        <end position="148"/>
    </location>
</feature>
<evidence type="ECO:0000256" key="13">
    <source>
        <dbReference type="SAM" id="MobiDB-lite"/>
    </source>
</evidence>
<dbReference type="GO" id="GO:0031410">
    <property type="term" value="C:cytoplasmic vesicle"/>
    <property type="evidence" value="ECO:0007669"/>
    <property type="project" value="TreeGrafter"/>
</dbReference>
<dbReference type="InterPro" id="IPR058533">
    <property type="entry name" value="Cation_efflux_TM"/>
</dbReference>